<dbReference type="PANTHER" id="PTHR31157">
    <property type="entry name" value="SCP DOMAIN-CONTAINING PROTEIN"/>
    <property type="match status" value="1"/>
</dbReference>
<accession>A0A2T9ZBY6</accession>
<evidence type="ECO:0000259" key="1">
    <source>
        <dbReference type="Pfam" id="PF00188"/>
    </source>
</evidence>
<gene>
    <name evidence="2" type="ORF">BB560_003448</name>
</gene>
<reference evidence="2 3" key="1">
    <citation type="journal article" date="2018" name="MBio">
        <title>Comparative Genomics Reveals the Core Gene Toolbox for the Fungus-Insect Symbiosis.</title>
        <authorList>
            <person name="Wang Y."/>
            <person name="Stata M."/>
            <person name="Wang W."/>
            <person name="Stajich J.E."/>
            <person name="White M.M."/>
            <person name="Moncalvo J.M."/>
        </authorList>
    </citation>
    <scope>NUCLEOTIDE SEQUENCE [LARGE SCALE GENOMIC DNA]</scope>
    <source>
        <strain evidence="2 3">SC-DP-2</strain>
    </source>
</reference>
<sequence length="125" mass="13856">MIVHNPDNDKLMLDLINKVRAQHGKGPVQITDPLNKAALAQAQYQFEIKEMTHSSKFSKLSERFAASGATCNACAENVAMGQTSIDEVMRDWENSPGHLANLVGGYDNVGWAKVDKYWAQTFNKS</sequence>
<evidence type="ECO:0000313" key="2">
    <source>
        <dbReference type="EMBL" id="PVV02108.1"/>
    </source>
</evidence>
<name>A0A2T9ZBY6_9FUNG</name>
<dbReference type="Pfam" id="PF00188">
    <property type="entry name" value="CAP"/>
    <property type="match status" value="1"/>
</dbReference>
<dbReference type="PANTHER" id="PTHR31157:SF1">
    <property type="entry name" value="SCP DOMAIN-CONTAINING PROTEIN"/>
    <property type="match status" value="1"/>
</dbReference>
<evidence type="ECO:0000313" key="3">
    <source>
        <dbReference type="Proteomes" id="UP000245609"/>
    </source>
</evidence>
<feature type="domain" description="SCP" evidence="1">
    <location>
        <begin position="13"/>
        <end position="114"/>
    </location>
</feature>
<proteinExistence type="predicted"/>
<dbReference type="InterPro" id="IPR035940">
    <property type="entry name" value="CAP_sf"/>
</dbReference>
<comment type="caution">
    <text evidence="2">The sequence shown here is derived from an EMBL/GenBank/DDBJ whole genome shotgun (WGS) entry which is preliminary data.</text>
</comment>
<dbReference type="AlphaFoldDB" id="A0A2T9ZBY6"/>
<dbReference type="EMBL" id="MBFS01000609">
    <property type="protein sequence ID" value="PVV02108.1"/>
    <property type="molecule type" value="Genomic_DNA"/>
</dbReference>
<dbReference type="OrthoDB" id="568194at2759"/>
<dbReference type="CDD" id="cd05379">
    <property type="entry name" value="CAP_bacterial"/>
    <property type="match status" value="1"/>
</dbReference>
<organism evidence="2 3">
    <name type="scientific">Smittium megazygosporum</name>
    <dbReference type="NCBI Taxonomy" id="133381"/>
    <lineage>
        <taxon>Eukaryota</taxon>
        <taxon>Fungi</taxon>
        <taxon>Fungi incertae sedis</taxon>
        <taxon>Zoopagomycota</taxon>
        <taxon>Kickxellomycotina</taxon>
        <taxon>Harpellomycetes</taxon>
        <taxon>Harpellales</taxon>
        <taxon>Legeriomycetaceae</taxon>
        <taxon>Smittium</taxon>
    </lineage>
</organism>
<dbReference type="SUPFAM" id="SSF55797">
    <property type="entry name" value="PR-1-like"/>
    <property type="match status" value="1"/>
</dbReference>
<dbReference type="Gene3D" id="3.40.33.10">
    <property type="entry name" value="CAP"/>
    <property type="match status" value="1"/>
</dbReference>
<dbReference type="STRING" id="133381.A0A2T9ZBY6"/>
<protein>
    <recommendedName>
        <fullName evidence="1">SCP domain-containing protein</fullName>
    </recommendedName>
</protein>
<dbReference type="Proteomes" id="UP000245609">
    <property type="component" value="Unassembled WGS sequence"/>
</dbReference>
<keyword evidence="3" id="KW-1185">Reference proteome</keyword>
<dbReference type="InterPro" id="IPR014044">
    <property type="entry name" value="CAP_dom"/>
</dbReference>